<keyword evidence="1" id="KW-0028">Amino-acid biosynthesis</keyword>
<evidence type="ECO:0000256" key="3">
    <source>
        <dbReference type="ARBA" id="ARBA00023164"/>
    </source>
</evidence>
<organism evidence="7 8">
    <name type="scientific">Rhodococcus antarcticus</name>
    <dbReference type="NCBI Taxonomy" id="2987751"/>
    <lineage>
        <taxon>Bacteria</taxon>
        <taxon>Bacillati</taxon>
        <taxon>Actinomycetota</taxon>
        <taxon>Actinomycetes</taxon>
        <taxon>Mycobacteriales</taxon>
        <taxon>Nocardiaceae</taxon>
        <taxon>Rhodococcus</taxon>
    </lineage>
</organism>
<dbReference type="RefSeq" id="WP_265381577.1">
    <property type="nucleotide sequence ID" value="NZ_CP110615.1"/>
</dbReference>
<evidence type="ECO:0000313" key="7">
    <source>
        <dbReference type="EMBL" id="UZJ23470.1"/>
    </source>
</evidence>
<proteinExistence type="predicted"/>
<gene>
    <name evidence="7" type="ORF">RHODO2019_09505</name>
</gene>
<comment type="pathway">
    <text evidence="4">Amino-acid biosynthesis.</text>
</comment>
<evidence type="ECO:0000256" key="1">
    <source>
        <dbReference type="ARBA" id="ARBA00022605"/>
    </source>
</evidence>
<feature type="domain" description="Dihydroprymidine dehydrogenase" evidence="6">
    <location>
        <begin position="40"/>
        <end position="140"/>
    </location>
</feature>
<dbReference type="NCBIfam" id="TIGR01317">
    <property type="entry name" value="GOGAT_sm_gam"/>
    <property type="match status" value="1"/>
</dbReference>
<dbReference type="PANTHER" id="PTHR43100:SF1">
    <property type="entry name" value="GLUTAMATE SYNTHASE [NADPH] SMALL CHAIN"/>
    <property type="match status" value="1"/>
</dbReference>
<dbReference type="EMBL" id="CP110615">
    <property type="protein sequence ID" value="UZJ23470.1"/>
    <property type="molecule type" value="Genomic_DNA"/>
</dbReference>
<evidence type="ECO:0000256" key="4">
    <source>
        <dbReference type="ARBA" id="ARBA00029440"/>
    </source>
</evidence>
<dbReference type="Pfam" id="PF14691">
    <property type="entry name" value="Fer4_20"/>
    <property type="match status" value="1"/>
</dbReference>
<sequence length="500" mass="53174">MADPFGFLTAARTEAAKRPAQERVGDWSEVYVDLPRAELRAEVAEQASRCMDCGIPFCHSGSAGCPLGNLIPEWNDLARRGRWAAASERLHATNNFPEFTGRLCPAPCEAACVLAISPVSGGAVAIKRIEQSIADEAWRAGIVEPQPPTVSSGRSVAVVGSGPAGLAAAQQLTRAGHDVTVYERDDRIGGLLRYGIPEFKMEKAVLDQRLLQMRAEGTRFVTDCEVGVDLTVEQLRARHGAVVLALGALRGRDDDELAGRHLEGVHLAMEHLVPSNHELEGDGRTTLSAAGKHVVIIGGGDTAADCLGTAHRQGAASVTQLDIYPQPPAERDDDRSPWPSWPVLLRSYPAHAEGGSRRFAVAVQEFLGDDRGHVRAMVLSEVEVSRDVDGRRVTSAVGERVELPCDLALLAIGFAGVQPMVLLDELGLELNGRGSLSCGPDWQTTAPGVFVCGDAHRGASLVVWAIAEGRSVAHAVDTFLTGTSDLPSPVHPTALPLAVI</sequence>
<protein>
    <submittedName>
        <fullName evidence="7">Glutamate synthase subunit beta</fullName>
    </submittedName>
</protein>
<dbReference type="InterPro" id="IPR009051">
    <property type="entry name" value="Helical_ferredxn"/>
</dbReference>
<dbReference type="InterPro" id="IPR006005">
    <property type="entry name" value="Glut_synth_ssu1"/>
</dbReference>
<keyword evidence="3" id="KW-0314">Glutamate biosynthesis</keyword>
<dbReference type="InterPro" id="IPR028261">
    <property type="entry name" value="DPD_II"/>
</dbReference>
<dbReference type="PANTHER" id="PTHR43100">
    <property type="entry name" value="GLUTAMATE SYNTHASE [NADPH] SMALL CHAIN"/>
    <property type="match status" value="1"/>
</dbReference>
<dbReference type="Pfam" id="PF07992">
    <property type="entry name" value="Pyr_redox_2"/>
    <property type="match status" value="1"/>
</dbReference>
<dbReference type="InterPro" id="IPR023753">
    <property type="entry name" value="FAD/NAD-binding_dom"/>
</dbReference>
<dbReference type="SUPFAM" id="SSF51971">
    <property type="entry name" value="Nucleotide-binding domain"/>
    <property type="match status" value="2"/>
</dbReference>
<dbReference type="InterPro" id="IPR051394">
    <property type="entry name" value="Glutamate_Synthase"/>
</dbReference>
<dbReference type="InterPro" id="IPR036188">
    <property type="entry name" value="FAD/NAD-bd_sf"/>
</dbReference>
<reference evidence="7" key="1">
    <citation type="submission" date="2022-10" db="EMBL/GenBank/DDBJ databases">
        <title>Rhodococcus sp.75.</title>
        <authorList>
            <person name="Sun M."/>
        </authorList>
    </citation>
    <scope>NUCLEOTIDE SEQUENCE</scope>
    <source>
        <strain evidence="7">75</strain>
    </source>
</reference>
<name>A0ABY6NVP9_9NOCA</name>
<evidence type="ECO:0000256" key="2">
    <source>
        <dbReference type="ARBA" id="ARBA00023002"/>
    </source>
</evidence>
<evidence type="ECO:0000259" key="6">
    <source>
        <dbReference type="Pfam" id="PF14691"/>
    </source>
</evidence>
<evidence type="ECO:0000259" key="5">
    <source>
        <dbReference type="Pfam" id="PF07992"/>
    </source>
</evidence>
<dbReference type="PRINTS" id="PR00419">
    <property type="entry name" value="ADXRDTASE"/>
</dbReference>
<keyword evidence="8" id="KW-1185">Reference proteome</keyword>
<feature type="domain" description="FAD/NAD(P)-binding" evidence="5">
    <location>
        <begin position="155"/>
        <end position="469"/>
    </location>
</feature>
<accession>A0ABY6NVP9</accession>
<keyword evidence="2" id="KW-0560">Oxidoreductase</keyword>
<dbReference type="SUPFAM" id="SSF46548">
    <property type="entry name" value="alpha-helical ferredoxin"/>
    <property type="match status" value="1"/>
</dbReference>
<dbReference type="Gene3D" id="3.50.50.60">
    <property type="entry name" value="FAD/NAD(P)-binding domain"/>
    <property type="match status" value="2"/>
</dbReference>
<dbReference type="Gene3D" id="1.10.1060.10">
    <property type="entry name" value="Alpha-helical ferredoxin"/>
    <property type="match status" value="1"/>
</dbReference>
<evidence type="ECO:0000313" key="8">
    <source>
        <dbReference type="Proteomes" id="UP001164965"/>
    </source>
</evidence>
<dbReference type="Proteomes" id="UP001164965">
    <property type="component" value="Chromosome"/>
</dbReference>